<protein>
    <submittedName>
        <fullName evidence="1">HAD family phosphatase</fullName>
    </submittedName>
</protein>
<dbReference type="InterPro" id="IPR023214">
    <property type="entry name" value="HAD_sf"/>
</dbReference>
<proteinExistence type="predicted"/>
<dbReference type="Gene3D" id="3.40.50.1000">
    <property type="entry name" value="HAD superfamily/HAD-like"/>
    <property type="match status" value="1"/>
</dbReference>
<name>A0ABN3FR42_9PSEU</name>
<dbReference type="RefSeq" id="WP_344126918.1">
    <property type="nucleotide sequence ID" value="NZ_BAAARA010000002.1"/>
</dbReference>
<dbReference type="CDD" id="cd02603">
    <property type="entry name" value="HAD_sEH-N_like"/>
    <property type="match status" value="1"/>
</dbReference>
<dbReference type="PANTHER" id="PTHR43611:SF3">
    <property type="entry name" value="FLAVIN MONONUCLEOTIDE HYDROLASE 1, CHLOROPLATIC"/>
    <property type="match status" value="1"/>
</dbReference>
<dbReference type="InterPro" id="IPR036412">
    <property type="entry name" value="HAD-like_sf"/>
</dbReference>
<dbReference type="PANTHER" id="PTHR43611">
    <property type="entry name" value="ALPHA-D-GLUCOSE 1-PHOSPHATE PHOSPHATASE"/>
    <property type="match status" value="1"/>
</dbReference>
<dbReference type="EMBL" id="BAAARA010000002">
    <property type="protein sequence ID" value="GAA2335662.1"/>
    <property type="molecule type" value="Genomic_DNA"/>
</dbReference>
<reference evidence="1 2" key="1">
    <citation type="journal article" date="2019" name="Int. J. Syst. Evol. Microbiol.">
        <title>The Global Catalogue of Microorganisms (GCM) 10K type strain sequencing project: providing services to taxonomists for standard genome sequencing and annotation.</title>
        <authorList>
            <consortium name="The Broad Institute Genomics Platform"/>
            <consortium name="The Broad Institute Genome Sequencing Center for Infectious Disease"/>
            <person name="Wu L."/>
            <person name="Ma J."/>
        </authorList>
    </citation>
    <scope>NUCLEOTIDE SEQUENCE [LARGE SCALE GENOMIC DNA]</scope>
    <source>
        <strain evidence="1 2">JCM 16221</strain>
    </source>
</reference>
<dbReference type="InterPro" id="IPR006439">
    <property type="entry name" value="HAD-SF_hydro_IA"/>
</dbReference>
<accession>A0ABN3FR42</accession>
<dbReference type="NCBIfam" id="TIGR01509">
    <property type="entry name" value="HAD-SF-IA-v3"/>
    <property type="match status" value="1"/>
</dbReference>
<dbReference type="Pfam" id="PF00702">
    <property type="entry name" value="Hydrolase"/>
    <property type="match status" value="1"/>
</dbReference>
<dbReference type="SUPFAM" id="SSF56784">
    <property type="entry name" value="HAD-like"/>
    <property type="match status" value="1"/>
</dbReference>
<organism evidence="1 2">
    <name type="scientific">Saccharopolyspora halophila</name>
    <dbReference type="NCBI Taxonomy" id="405551"/>
    <lineage>
        <taxon>Bacteria</taxon>
        <taxon>Bacillati</taxon>
        <taxon>Actinomycetota</taxon>
        <taxon>Actinomycetes</taxon>
        <taxon>Pseudonocardiales</taxon>
        <taxon>Pseudonocardiaceae</taxon>
        <taxon>Saccharopolyspora</taxon>
    </lineage>
</organism>
<evidence type="ECO:0000313" key="1">
    <source>
        <dbReference type="EMBL" id="GAA2335662.1"/>
    </source>
</evidence>
<dbReference type="Proteomes" id="UP001501218">
    <property type="component" value="Unassembled WGS sequence"/>
</dbReference>
<sequence>MGRWVVFDYGEVISRRTAELPSLAALLQVGAEDFERAYWAERDRYDQGLPDADYWRAVAARVGRTVDDALVARLTTRDVEGWLNTDPATIALLDELRGQGVPLAMLSNASSTFGRAVERQPWAPWFEHLLFSGDLGIAKPDPRIWRILTDALGAAPEDCSFFDDREDNIAAARAAGIDAHLWESAAEAKRLIEEI</sequence>
<dbReference type="PRINTS" id="PR00413">
    <property type="entry name" value="HADHALOGNASE"/>
</dbReference>
<gene>
    <name evidence="1" type="ORF">GCM10009854_09450</name>
</gene>
<evidence type="ECO:0000313" key="2">
    <source>
        <dbReference type="Proteomes" id="UP001501218"/>
    </source>
</evidence>
<keyword evidence="2" id="KW-1185">Reference proteome</keyword>
<comment type="caution">
    <text evidence="1">The sequence shown here is derived from an EMBL/GenBank/DDBJ whole genome shotgun (WGS) entry which is preliminary data.</text>
</comment>